<dbReference type="CDD" id="cd09859">
    <property type="entry name" value="PIN_53EXO"/>
    <property type="match status" value="1"/>
</dbReference>
<protein>
    <recommendedName>
        <fullName evidence="4 16">DNA polymerase I</fullName>
        <ecNumber evidence="3 16">2.7.7.7</ecNumber>
    </recommendedName>
</protein>
<keyword evidence="14 17" id="KW-0234">DNA repair</keyword>
<dbReference type="CDD" id="cd09898">
    <property type="entry name" value="H3TH_53EXO"/>
    <property type="match status" value="1"/>
</dbReference>
<evidence type="ECO:0000256" key="6">
    <source>
        <dbReference type="ARBA" id="ARBA00022695"/>
    </source>
</evidence>
<keyword evidence="10 17" id="KW-0378">Hydrolase</keyword>
<keyword evidence="13 17" id="KW-0238">DNA-binding</keyword>
<evidence type="ECO:0000256" key="16">
    <source>
        <dbReference type="NCBIfam" id="TIGR00593"/>
    </source>
</evidence>
<dbReference type="Gene3D" id="1.10.150.20">
    <property type="entry name" value="5' to 3' exonuclease, C-terminal subdomain"/>
    <property type="match status" value="2"/>
</dbReference>
<dbReference type="FunFam" id="3.30.420.10:FF:000026">
    <property type="entry name" value="DNA polymerase I"/>
    <property type="match status" value="1"/>
</dbReference>
<dbReference type="NCBIfam" id="TIGR00593">
    <property type="entry name" value="pola"/>
    <property type="match status" value="1"/>
</dbReference>
<dbReference type="EMBL" id="CP008985">
    <property type="protein sequence ID" value="AIN47018.1"/>
    <property type="molecule type" value="Genomic_DNA"/>
</dbReference>
<dbReference type="InterPro" id="IPR029060">
    <property type="entry name" value="PIN-like_dom_sf"/>
</dbReference>
<dbReference type="InterPro" id="IPR020046">
    <property type="entry name" value="5-3_exonucl_a-hlix_arch_N"/>
</dbReference>
<evidence type="ECO:0000256" key="5">
    <source>
        <dbReference type="ARBA" id="ARBA00022679"/>
    </source>
</evidence>
<dbReference type="InterPro" id="IPR036397">
    <property type="entry name" value="RNaseH_sf"/>
</dbReference>
<accession>A0A088NA38</accession>
<evidence type="ECO:0000256" key="1">
    <source>
        <dbReference type="ARBA" id="ARBA00007705"/>
    </source>
</evidence>
<dbReference type="Gene3D" id="1.20.1060.10">
    <property type="entry name" value="Taq DNA Polymerase, Chain T, domain 4"/>
    <property type="match status" value="1"/>
</dbReference>
<dbReference type="SUPFAM" id="SSF56672">
    <property type="entry name" value="DNA/RNA polymerases"/>
    <property type="match status" value="1"/>
</dbReference>
<dbReference type="InterPro" id="IPR002421">
    <property type="entry name" value="5-3_exonuclease"/>
</dbReference>
<dbReference type="GO" id="GO:0006261">
    <property type="term" value="P:DNA-templated DNA replication"/>
    <property type="evidence" value="ECO:0007669"/>
    <property type="project" value="UniProtKB-UniRule"/>
</dbReference>
<evidence type="ECO:0000256" key="11">
    <source>
        <dbReference type="ARBA" id="ARBA00022839"/>
    </source>
</evidence>
<dbReference type="FunFam" id="1.10.150.20:FF:000003">
    <property type="entry name" value="DNA polymerase I"/>
    <property type="match status" value="1"/>
</dbReference>
<evidence type="ECO:0000256" key="12">
    <source>
        <dbReference type="ARBA" id="ARBA00022932"/>
    </source>
</evidence>
<dbReference type="NCBIfam" id="NF004397">
    <property type="entry name" value="PRK05755.1"/>
    <property type="match status" value="1"/>
</dbReference>
<evidence type="ECO:0000256" key="14">
    <source>
        <dbReference type="ARBA" id="ARBA00023204"/>
    </source>
</evidence>
<dbReference type="EC" id="2.7.7.7" evidence="3 16"/>
<dbReference type="InterPro" id="IPR002298">
    <property type="entry name" value="DNA_polymerase_A"/>
</dbReference>
<dbReference type="InterPro" id="IPR012337">
    <property type="entry name" value="RNaseH-like_sf"/>
</dbReference>
<dbReference type="SMART" id="SM00475">
    <property type="entry name" value="53EXOc"/>
    <property type="match status" value="1"/>
</dbReference>
<dbReference type="Gene3D" id="3.30.420.10">
    <property type="entry name" value="Ribonuclease H-like superfamily/Ribonuclease H"/>
    <property type="match status" value="1"/>
</dbReference>
<dbReference type="InterPro" id="IPR018320">
    <property type="entry name" value="DNA_polymerase_1"/>
</dbReference>
<dbReference type="InterPro" id="IPR043502">
    <property type="entry name" value="DNA/RNA_pol_sf"/>
</dbReference>
<dbReference type="Pfam" id="PF02739">
    <property type="entry name" value="5_3_exonuc_N"/>
    <property type="match status" value="1"/>
</dbReference>
<dbReference type="InterPro" id="IPR019760">
    <property type="entry name" value="DNA-dir_DNA_pol_A_CS"/>
</dbReference>
<keyword evidence="6 17" id="KW-0548">Nucleotidyltransferase</keyword>
<dbReference type="Gene3D" id="3.30.70.370">
    <property type="match status" value="1"/>
</dbReference>
<evidence type="ECO:0000259" key="20">
    <source>
        <dbReference type="SMART" id="SM00482"/>
    </source>
</evidence>
<feature type="domain" description="DNA-directed DNA polymerase family A palm" evidence="20">
    <location>
        <begin position="682"/>
        <end position="888"/>
    </location>
</feature>
<keyword evidence="11 17" id="KW-0269">Exonuclease</keyword>
<keyword evidence="7 17" id="KW-0235">DNA replication</keyword>
<feature type="domain" description="5'-3' exonuclease" evidence="19">
    <location>
        <begin position="4"/>
        <end position="266"/>
    </location>
</feature>
<dbReference type="KEGG" id="bcib:IM45_270"/>
<dbReference type="SUPFAM" id="SSF53098">
    <property type="entry name" value="Ribonuclease H-like"/>
    <property type="match status" value="1"/>
</dbReference>
<dbReference type="FunFam" id="3.40.50.1010:FF:000001">
    <property type="entry name" value="DNA polymerase I"/>
    <property type="match status" value="1"/>
</dbReference>
<evidence type="ECO:0000256" key="3">
    <source>
        <dbReference type="ARBA" id="ARBA00012417"/>
    </source>
</evidence>
<evidence type="ECO:0000256" key="8">
    <source>
        <dbReference type="ARBA" id="ARBA00022722"/>
    </source>
</evidence>
<dbReference type="SMART" id="SM00279">
    <property type="entry name" value="HhH2"/>
    <property type="match status" value="1"/>
</dbReference>
<keyword evidence="12 17" id="KW-0239">DNA-directed DNA polymerase</keyword>
<dbReference type="Pfam" id="PF01367">
    <property type="entry name" value="5_3_exonuc"/>
    <property type="match status" value="1"/>
</dbReference>
<dbReference type="Pfam" id="PF00476">
    <property type="entry name" value="DNA_pol_A"/>
    <property type="match status" value="1"/>
</dbReference>
<comment type="subunit">
    <text evidence="2">Single-chain monomer with multiple functions.</text>
</comment>
<dbReference type="GO" id="GO:0006302">
    <property type="term" value="P:double-strand break repair"/>
    <property type="evidence" value="ECO:0007669"/>
    <property type="project" value="TreeGrafter"/>
</dbReference>
<dbReference type="GO" id="GO:0003887">
    <property type="term" value="F:DNA-directed DNA polymerase activity"/>
    <property type="evidence" value="ECO:0007669"/>
    <property type="project" value="UniProtKB-UniRule"/>
</dbReference>
<keyword evidence="8" id="KW-0540">Nuclease</keyword>
<dbReference type="InterPro" id="IPR001098">
    <property type="entry name" value="DNA-dir_DNA_pol_A_palm_dom"/>
</dbReference>
<dbReference type="GO" id="GO:0008409">
    <property type="term" value="F:5'-3' exonuclease activity"/>
    <property type="evidence" value="ECO:0007669"/>
    <property type="project" value="UniProtKB-UniRule"/>
</dbReference>
<evidence type="ECO:0000256" key="13">
    <source>
        <dbReference type="ARBA" id="ARBA00023125"/>
    </source>
</evidence>
<evidence type="ECO:0000256" key="2">
    <source>
        <dbReference type="ARBA" id="ARBA00011541"/>
    </source>
</evidence>
<dbReference type="InterPro" id="IPR002562">
    <property type="entry name" value="3'-5'_exonuclease_dom"/>
</dbReference>
<dbReference type="FunFam" id="1.20.1060.10:FF:000001">
    <property type="entry name" value="DNA polymerase I"/>
    <property type="match status" value="1"/>
</dbReference>
<dbReference type="CDD" id="cd06139">
    <property type="entry name" value="DNA_polA_I_Ecoli_like_exo"/>
    <property type="match status" value="1"/>
</dbReference>
<evidence type="ECO:0000256" key="9">
    <source>
        <dbReference type="ARBA" id="ARBA00022763"/>
    </source>
</evidence>
<dbReference type="GO" id="GO:0003677">
    <property type="term" value="F:DNA binding"/>
    <property type="evidence" value="ECO:0007669"/>
    <property type="project" value="UniProtKB-UniRule"/>
</dbReference>
<dbReference type="SUPFAM" id="SSF88723">
    <property type="entry name" value="PIN domain-like"/>
    <property type="match status" value="1"/>
</dbReference>
<dbReference type="Gene3D" id="3.40.50.1010">
    <property type="entry name" value="5'-nuclease"/>
    <property type="match status" value="1"/>
</dbReference>
<evidence type="ECO:0000259" key="18">
    <source>
        <dbReference type="SMART" id="SM00474"/>
    </source>
</evidence>
<dbReference type="PANTHER" id="PTHR10133">
    <property type="entry name" value="DNA POLYMERASE I"/>
    <property type="match status" value="1"/>
</dbReference>
<gene>
    <name evidence="17" type="primary">polA</name>
    <name evidence="21" type="ORF">IM45_270</name>
</gene>
<sequence length="924" mass="105339">MAEKQLLLVDGSFYLYRAYHAFPPLTNHAGEPTGAIYGVVNMLKSLLMQYRTSQIAVVFDAYGKTFRDELFEHYKSHRPIMPNDLCCQISPLYEIVRAMGLPLLVVTGVESDDVIGTLAREAACNGSNVLISTGDKDMAQLVSSQITLINTISNTVLGPKEVQLKFGVPPELIIDYLALIGDNSDNIPGVPGVGKKTAQLLLQQLGSLKLLYQNLHNVSHLSNLRGAKQVAAKLEQNREVAFLSYQLATIKTNVTLDIPYHQLIVKEPNYKALMLLFRRYDFKRWIIQLELGKWRWLKRSKHTIAPPFTKQYCKESEQLSKTCYKVIYQITELEQWITEIRRVGLFAFNTETSIRNRDYLTGDLVGLCFAVQPGKAAYLPIGHNDLNAPNQLDCRLVLAALKPVLEDITIAKIGHNFKFNYHVLKRYNINLVGMIFDTMLESYVLDSVSGKHDIESLAEHYLKYTTIKLDKIVGIKRNQLTFNQIPIKLIAPYAAEYADIMLRLHHKLWPRLKEVLDLQKIFQEIEVPLIPVLSRLEKTGVMIDQNMLMTYSIEFTKRLWDLEVAAYKLAKQPFNLSSTKQLQLLLYEKHKLPILKKTPRGAPSTNEEVLVVLAQNYPLAKLILEYRCLAKLKSTYIDKLQLMINKESKRVHTSYHQAITTTGRLSSSSPNLQNIPIRYEVGRCIRQAFIAPPDFSLVVADYSQIELRILAHISRDPGLLSAFSAGKDIHSATAAEVFNISLDDVTQDQRQRAKAINFGLIYGMSAFGLARQLSVPLNEAQKYIKFYFTRYPYVLEYMERIRKQAREQGYVSTIDGRRLYLPEINSCNYMRKRSAERAAINAPMQGTAADIIKRAMIAIDRWLQKEAPPVCMIMQVHDELVFEVQRNVVENATVNIRALMESCFPLDVPLEVNIKIGDNWDKVE</sequence>
<dbReference type="GO" id="GO:0008408">
    <property type="term" value="F:3'-5' exonuclease activity"/>
    <property type="evidence" value="ECO:0007669"/>
    <property type="project" value="UniProtKB-UniRule"/>
</dbReference>
<dbReference type="Pfam" id="PF01612">
    <property type="entry name" value="DNA_pol_A_exo1"/>
    <property type="match status" value="1"/>
</dbReference>
<evidence type="ECO:0000313" key="21">
    <source>
        <dbReference type="EMBL" id="AIN47018.1"/>
    </source>
</evidence>
<reference evidence="21 22" key="1">
    <citation type="journal article" date="2014" name="MBio">
        <title>Differential genome evolution between companion symbionts in an insect-bacterial symbiosis.</title>
        <authorList>
            <person name="Bennett G.M."/>
            <person name="McCutcheon J.P."/>
            <person name="MacDonald B.R."/>
            <person name="Romanovicz D."/>
            <person name="Moran N.A."/>
        </authorList>
    </citation>
    <scope>NUCLEOTIDE SEQUENCE [LARGE SCALE GENOMIC DNA]</scope>
    <source>
        <strain evidence="21 22">BGSS</strain>
    </source>
</reference>
<evidence type="ECO:0000256" key="4">
    <source>
        <dbReference type="ARBA" id="ARBA00020311"/>
    </source>
</evidence>
<name>A0A088NA38_9GAMM</name>
<dbReference type="eggNOG" id="COG0749">
    <property type="taxonomic scope" value="Bacteria"/>
</dbReference>
<evidence type="ECO:0000256" key="10">
    <source>
        <dbReference type="ARBA" id="ARBA00022801"/>
    </source>
</evidence>
<dbReference type="AlphaFoldDB" id="A0A088NA38"/>
<dbReference type="PANTHER" id="PTHR10133:SF27">
    <property type="entry name" value="DNA POLYMERASE NU"/>
    <property type="match status" value="1"/>
</dbReference>
<dbReference type="PRINTS" id="PR00868">
    <property type="entry name" value="DNAPOLI"/>
</dbReference>
<dbReference type="InterPro" id="IPR036279">
    <property type="entry name" value="5-3_exonuclease_C_sf"/>
</dbReference>
<comment type="catalytic activity">
    <reaction evidence="15 17">
        <text>DNA(n) + a 2'-deoxyribonucleoside 5'-triphosphate = DNA(n+1) + diphosphate</text>
        <dbReference type="Rhea" id="RHEA:22508"/>
        <dbReference type="Rhea" id="RHEA-COMP:17339"/>
        <dbReference type="Rhea" id="RHEA-COMP:17340"/>
        <dbReference type="ChEBI" id="CHEBI:33019"/>
        <dbReference type="ChEBI" id="CHEBI:61560"/>
        <dbReference type="ChEBI" id="CHEBI:173112"/>
        <dbReference type="EC" id="2.7.7.7"/>
    </reaction>
</comment>
<dbReference type="SMART" id="SM00474">
    <property type="entry name" value="35EXOc"/>
    <property type="match status" value="1"/>
</dbReference>
<proteinExistence type="inferred from homology"/>
<keyword evidence="9 17" id="KW-0227">DNA damage</keyword>
<evidence type="ECO:0000256" key="17">
    <source>
        <dbReference type="RuleBase" id="RU004460"/>
    </source>
</evidence>
<dbReference type="SMART" id="SM00482">
    <property type="entry name" value="POLAc"/>
    <property type="match status" value="1"/>
</dbReference>
<dbReference type="SUPFAM" id="SSF47807">
    <property type="entry name" value="5' to 3' exonuclease, C-terminal subdomain"/>
    <property type="match status" value="1"/>
</dbReference>
<organism evidence="21 22">
    <name type="scientific">Candidatus Palibaumannia cicadellinicola</name>
    <dbReference type="NCBI Taxonomy" id="186490"/>
    <lineage>
        <taxon>Bacteria</taxon>
        <taxon>Pseudomonadati</taxon>
        <taxon>Pseudomonadota</taxon>
        <taxon>Gammaproteobacteria</taxon>
        <taxon>Candidatus Palibaumannia</taxon>
    </lineage>
</organism>
<evidence type="ECO:0000259" key="19">
    <source>
        <dbReference type="SMART" id="SM00475"/>
    </source>
</evidence>
<comment type="similarity">
    <text evidence="1 17">Belongs to the DNA polymerase type-A family.</text>
</comment>
<evidence type="ECO:0000313" key="22">
    <source>
        <dbReference type="Proteomes" id="UP000067325"/>
    </source>
</evidence>
<dbReference type="InterPro" id="IPR008918">
    <property type="entry name" value="HhH2"/>
</dbReference>
<evidence type="ECO:0000256" key="7">
    <source>
        <dbReference type="ARBA" id="ARBA00022705"/>
    </source>
</evidence>
<dbReference type="FunFam" id="1.10.150.20:FF:000002">
    <property type="entry name" value="DNA polymerase I"/>
    <property type="match status" value="1"/>
</dbReference>
<dbReference type="InterPro" id="IPR020045">
    <property type="entry name" value="DNA_polI_H3TH"/>
</dbReference>
<dbReference type="CDD" id="cd08637">
    <property type="entry name" value="DNA_pol_A_pol_I_C"/>
    <property type="match status" value="1"/>
</dbReference>
<dbReference type="eggNOG" id="COG0258">
    <property type="taxonomic scope" value="Bacteria"/>
</dbReference>
<dbReference type="PROSITE" id="PS00447">
    <property type="entry name" value="DNA_POLYMERASE_A"/>
    <property type="match status" value="1"/>
</dbReference>
<dbReference type="Proteomes" id="UP000067325">
    <property type="component" value="Chromosome"/>
</dbReference>
<evidence type="ECO:0000256" key="15">
    <source>
        <dbReference type="ARBA" id="ARBA00049244"/>
    </source>
</evidence>
<keyword evidence="5 17" id="KW-0808">Transferase</keyword>
<feature type="domain" description="3'-5' exonuclease" evidence="18">
    <location>
        <begin position="324"/>
        <end position="513"/>
    </location>
</feature>
<comment type="function">
    <text evidence="17">In addition to polymerase activity, this DNA polymerase exhibits 3'-5' and 5'-3' exonuclease activity.</text>
</comment>